<comment type="similarity">
    <text evidence="1">Belongs to the bacterial solute-binding protein 5 family.</text>
</comment>
<keyword evidence="2" id="KW-0813">Transport</keyword>
<sequence length="805" mass="91501">MDERHRSVSIRHLVLLLLIFCFPVLVGCPSSSSNNPKPDNGAESSSALVEDVTGEPPAKVIATEINYAVEVPDDLTSIPLMTDVDGLDIPRLEDTKAVEAGGPIPVDEFNPAAKDNPTEPVTGGSISIRFNSEPKTFNPIVETSAVQSYIGSYVQEPLVWQDPETLEYKPFIAHTWQVEDSVKLVSDFPGKERLLLRGADGEPVSELEIEFADDSKEVTLQTVDVDGQPVGGTWVGLRPAEGDIVHQWSDDSGLLKLTELPAGKYKVVAGFEYYGKLEEGDDGKLTLSPVSKEHALAKELEASGEESLSLTEEQVVDVQRGTVFTYLLRDDVTWSDGSPFTTRDLEFAYAVVNNPYVDGESLRVYYSDLVACDAIDDHTIRMKYRQQYFRAFEFTLGLSFYAPPWHFFEKLFKEDGKTLTLDKLTPEEETKLNSVSASGQVFGKFFNTDDRYNLKPLGTGPYVIGDWERSTQVDLKRRKDYWNEDYAGYLDQILVKFIPDDPTAMQALRGHKIDFFWNISPEQYFEELKGPPEWIKKDFVKAQWFYPSYSYLGWNMLKPKFQDRRTRLAMALLFDAQEYVEKKLHDSAILVSGSQYIFGPAYDHSVKPIGYDPETARDLLADAGWIDTDGDNWLDRDGEKFEFELLMPQGKPATIAQAEIMQKRFQDVGIQMHVRTLEWASFISRVMAKDFDAVRLGWAMSLESDPYQIWHSSGAAPEARGSNAVSFSNKTADALIEKIRISIDPEERHKYMFAFHRLLDHEQPYMFLYTPQDLGVYNQKFRGVKFYPIRPGFDLREWYIPKELQ</sequence>
<dbReference type="OrthoDB" id="48318at2"/>
<protein>
    <submittedName>
        <fullName evidence="6">Oligopeptide-binding protein AppA</fullName>
    </submittedName>
</protein>
<dbReference type="EMBL" id="CP036316">
    <property type="protein sequence ID" value="QDT63751.1"/>
    <property type="molecule type" value="Genomic_DNA"/>
</dbReference>
<gene>
    <name evidence="6" type="primary">appA</name>
    <name evidence="6" type="ORF">V22_09760</name>
</gene>
<proteinExistence type="inferred from homology"/>
<dbReference type="GO" id="GO:0015833">
    <property type="term" value="P:peptide transport"/>
    <property type="evidence" value="ECO:0007669"/>
    <property type="project" value="TreeGrafter"/>
</dbReference>
<evidence type="ECO:0000256" key="4">
    <source>
        <dbReference type="SAM" id="MobiDB-lite"/>
    </source>
</evidence>
<dbReference type="PROSITE" id="PS51257">
    <property type="entry name" value="PROKAR_LIPOPROTEIN"/>
    <property type="match status" value="1"/>
</dbReference>
<accession>A0A517T5W6</accession>
<dbReference type="RefSeq" id="WP_145260298.1">
    <property type="nucleotide sequence ID" value="NZ_CP036316.1"/>
</dbReference>
<evidence type="ECO:0000256" key="2">
    <source>
        <dbReference type="ARBA" id="ARBA00022448"/>
    </source>
</evidence>
<dbReference type="PANTHER" id="PTHR30290">
    <property type="entry name" value="PERIPLASMIC BINDING COMPONENT OF ABC TRANSPORTER"/>
    <property type="match status" value="1"/>
</dbReference>
<dbReference type="Gene3D" id="3.10.105.10">
    <property type="entry name" value="Dipeptide-binding Protein, Domain 3"/>
    <property type="match status" value="1"/>
</dbReference>
<dbReference type="AlphaFoldDB" id="A0A517T5W6"/>
<evidence type="ECO:0000259" key="5">
    <source>
        <dbReference type="Pfam" id="PF00496"/>
    </source>
</evidence>
<feature type="domain" description="Solute-binding protein family 5" evidence="5">
    <location>
        <begin position="320"/>
        <end position="713"/>
    </location>
</feature>
<dbReference type="InterPro" id="IPR039424">
    <property type="entry name" value="SBP_5"/>
</dbReference>
<evidence type="ECO:0000313" key="6">
    <source>
        <dbReference type="EMBL" id="QDT63751.1"/>
    </source>
</evidence>
<dbReference type="InterPro" id="IPR000914">
    <property type="entry name" value="SBP_5_dom"/>
</dbReference>
<organism evidence="6 7">
    <name type="scientific">Calycomorphotria hydatis</name>
    <dbReference type="NCBI Taxonomy" id="2528027"/>
    <lineage>
        <taxon>Bacteria</taxon>
        <taxon>Pseudomonadati</taxon>
        <taxon>Planctomycetota</taxon>
        <taxon>Planctomycetia</taxon>
        <taxon>Planctomycetales</taxon>
        <taxon>Planctomycetaceae</taxon>
        <taxon>Calycomorphotria</taxon>
    </lineage>
</organism>
<keyword evidence="7" id="KW-1185">Reference proteome</keyword>
<evidence type="ECO:0000256" key="3">
    <source>
        <dbReference type="ARBA" id="ARBA00022729"/>
    </source>
</evidence>
<feature type="region of interest" description="Disordered" evidence="4">
    <location>
        <begin position="31"/>
        <end position="51"/>
    </location>
</feature>
<evidence type="ECO:0000256" key="1">
    <source>
        <dbReference type="ARBA" id="ARBA00005695"/>
    </source>
</evidence>
<reference evidence="6 7" key="1">
    <citation type="submission" date="2019-02" db="EMBL/GenBank/DDBJ databases">
        <title>Deep-cultivation of Planctomycetes and their phenomic and genomic characterization uncovers novel biology.</title>
        <authorList>
            <person name="Wiegand S."/>
            <person name="Jogler M."/>
            <person name="Boedeker C."/>
            <person name="Pinto D."/>
            <person name="Vollmers J."/>
            <person name="Rivas-Marin E."/>
            <person name="Kohn T."/>
            <person name="Peeters S.H."/>
            <person name="Heuer A."/>
            <person name="Rast P."/>
            <person name="Oberbeckmann S."/>
            <person name="Bunk B."/>
            <person name="Jeske O."/>
            <person name="Meyerdierks A."/>
            <person name="Storesund J.E."/>
            <person name="Kallscheuer N."/>
            <person name="Luecker S."/>
            <person name="Lage O.M."/>
            <person name="Pohl T."/>
            <person name="Merkel B.J."/>
            <person name="Hornburger P."/>
            <person name="Mueller R.-W."/>
            <person name="Bruemmer F."/>
            <person name="Labrenz M."/>
            <person name="Spormann A.M."/>
            <person name="Op den Camp H."/>
            <person name="Overmann J."/>
            <person name="Amann R."/>
            <person name="Jetten M.S.M."/>
            <person name="Mascher T."/>
            <person name="Medema M.H."/>
            <person name="Devos D.P."/>
            <person name="Kaster A.-K."/>
            <person name="Ovreas L."/>
            <person name="Rohde M."/>
            <person name="Galperin M.Y."/>
            <person name="Jogler C."/>
        </authorList>
    </citation>
    <scope>NUCLEOTIDE SEQUENCE [LARGE SCALE GENOMIC DNA]</scope>
    <source>
        <strain evidence="6 7">V22</strain>
    </source>
</reference>
<name>A0A517T5W6_9PLAN</name>
<dbReference type="KEGG" id="chya:V22_09760"/>
<dbReference type="Gene3D" id="3.40.190.10">
    <property type="entry name" value="Periplasmic binding protein-like II"/>
    <property type="match status" value="2"/>
</dbReference>
<dbReference type="GO" id="GO:1904680">
    <property type="term" value="F:peptide transmembrane transporter activity"/>
    <property type="evidence" value="ECO:0007669"/>
    <property type="project" value="TreeGrafter"/>
</dbReference>
<dbReference type="SUPFAM" id="SSF53850">
    <property type="entry name" value="Periplasmic binding protein-like II"/>
    <property type="match status" value="2"/>
</dbReference>
<feature type="region of interest" description="Disordered" evidence="4">
    <location>
        <begin position="101"/>
        <end position="125"/>
    </location>
</feature>
<keyword evidence="3" id="KW-0732">Signal</keyword>
<dbReference type="Pfam" id="PF00496">
    <property type="entry name" value="SBP_bac_5"/>
    <property type="match status" value="1"/>
</dbReference>
<dbReference type="PANTHER" id="PTHR30290:SF9">
    <property type="entry name" value="OLIGOPEPTIDE-BINDING PROTEIN APPA"/>
    <property type="match status" value="1"/>
</dbReference>
<evidence type="ECO:0000313" key="7">
    <source>
        <dbReference type="Proteomes" id="UP000319976"/>
    </source>
</evidence>
<dbReference type="Proteomes" id="UP000319976">
    <property type="component" value="Chromosome"/>
</dbReference>